<keyword evidence="3" id="KW-0808">Transferase</keyword>
<protein>
    <submittedName>
        <fullName evidence="3">Glycosyltransferase family 1 protein</fullName>
    </submittedName>
</protein>
<sequence length="411" mass="46436">MRIAFISFEYPPDTAVGGIATYVNQVAKMMKSRGHDVEVFSASPTRAVSEEYEGLLVHRIHTNNTQAFPKLVLPVFEERHLKDKFDLIESPEYKGDGYEIKRRFSTLPMVVKLHTPTQFIHEINFTYNILLSGSQKLRYILGGLLRGEIRQPYWKQHIWKKDINDIDYQVTAIADQIHTPSISLGDHVSEKWGIPREKIFNVPYPFIPNEKFLEIPIAANPVTKKVTFIGRLEIRKGLVELTKAIPYVCEAVPDVTFTFVGKPIASIVPGMMMDEYIKKNLPGYESKLEFTQAIAPEIPKLLAQADVCVFPSIWENFPNVCLEAMSAGRAIVASKQGGMYDMLSSPEAGLLVDPMQPREIANAIIKLLKDPELRTSLGKAARHKVLQAYNQEKIGGVMEGYYNQLVLKTAR</sequence>
<dbReference type="Gene3D" id="3.40.50.2000">
    <property type="entry name" value="Glycogen Phosphorylase B"/>
    <property type="match status" value="2"/>
</dbReference>
<dbReference type="AlphaFoldDB" id="A0A4Z0MTM7"/>
<comment type="caution">
    <text evidence="3">The sequence shown here is derived from an EMBL/GenBank/DDBJ whole genome shotgun (WGS) entry which is preliminary data.</text>
</comment>
<proteinExistence type="predicted"/>
<dbReference type="GO" id="GO:0016757">
    <property type="term" value="F:glycosyltransferase activity"/>
    <property type="evidence" value="ECO:0007669"/>
    <property type="project" value="InterPro"/>
</dbReference>
<keyword evidence="4" id="KW-1185">Reference proteome</keyword>
<accession>A0A4Z0MTM7</accession>
<dbReference type="EMBL" id="SRKZ01000001">
    <property type="protein sequence ID" value="TGD82994.1"/>
    <property type="molecule type" value="Genomic_DNA"/>
</dbReference>
<gene>
    <name evidence="3" type="ORF">EU557_04235</name>
</gene>
<evidence type="ECO:0000313" key="3">
    <source>
        <dbReference type="EMBL" id="TGD82994.1"/>
    </source>
</evidence>
<name>A0A4Z0MTM7_9BACT</name>
<reference evidence="3 4" key="1">
    <citation type="submission" date="2019-04" db="EMBL/GenBank/DDBJ databases">
        <authorList>
            <person name="Feng G."/>
            <person name="Zhang J."/>
            <person name="Zhu H."/>
        </authorList>
    </citation>
    <scope>NUCLEOTIDE SEQUENCE [LARGE SCALE GENOMIC DNA]</scope>
    <source>
        <strain evidence="3 4">JCM 19491</strain>
    </source>
</reference>
<dbReference type="CDD" id="cd03801">
    <property type="entry name" value="GT4_PimA-like"/>
    <property type="match status" value="1"/>
</dbReference>
<dbReference type="Pfam" id="PF13439">
    <property type="entry name" value="Glyco_transf_4"/>
    <property type="match status" value="1"/>
</dbReference>
<dbReference type="InterPro" id="IPR028098">
    <property type="entry name" value="Glyco_trans_4-like_N"/>
</dbReference>
<organism evidence="3 4">
    <name type="scientific">Hymenobacter wooponensis</name>
    <dbReference type="NCBI Taxonomy" id="1525360"/>
    <lineage>
        <taxon>Bacteria</taxon>
        <taxon>Pseudomonadati</taxon>
        <taxon>Bacteroidota</taxon>
        <taxon>Cytophagia</taxon>
        <taxon>Cytophagales</taxon>
        <taxon>Hymenobacteraceae</taxon>
        <taxon>Hymenobacter</taxon>
    </lineage>
</organism>
<feature type="domain" description="Glycosyltransferase subfamily 4-like N-terminal" evidence="2">
    <location>
        <begin position="16"/>
        <end position="200"/>
    </location>
</feature>
<feature type="domain" description="Glycosyl transferase family 1" evidence="1">
    <location>
        <begin position="223"/>
        <end position="383"/>
    </location>
</feature>
<dbReference type="SUPFAM" id="SSF53756">
    <property type="entry name" value="UDP-Glycosyltransferase/glycogen phosphorylase"/>
    <property type="match status" value="1"/>
</dbReference>
<dbReference type="PANTHER" id="PTHR12526">
    <property type="entry name" value="GLYCOSYLTRANSFERASE"/>
    <property type="match status" value="1"/>
</dbReference>
<dbReference type="InterPro" id="IPR001296">
    <property type="entry name" value="Glyco_trans_1"/>
</dbReference>
<dbReference type="Pfam" id="PF00534">
    <property type="entry name" value="Glycos_transf_1"/>
    <property type="match status" value="1"/>
</dbReference>
<evidence type="ECO:0000259" key="2">
    <source>
        <dbReference type="Pfam" id="PF13439"/>
    </source>
</evidence>
<dbReference type="Proteomes" id="UP000298284">
    <property type="component" value="Unassembled WGS sequence"/>
</dbReference>
<evidence type="ECO:0000259" key="1">
    <source>
        <dbReference type="Pfam" id="PF00534"/>
    </source>
</evidence>
<evidence type="ECO:0000313" key="4">
    <source>
        <dbReference type="Proteomes" id="UP000298284"/>
    </source>
</evidence>
<dbReference type="RefSeq" id="WP_135529149.1">
    <property type="nucleotide sequence ID" value="NZ_SRKZ01000001.1"/>
</dbReference>
<dbReference type="OrthoDB" id="9811239at2"/>